<evidence type="ECO:0000313" key="2">
    <source>
        <dbReference type="EMBL" id="ROP43806.1"/>
    </source>
</evidence>
<dbReference type="EMBL" id="RJKN01000003">
    <property type="protein sequence ID" value="ROP43806.1"/>
    <property type="molecule type" value="Genomic_DNA"/>
</dbReference>
<proteinExistence type="predicted"/>
<keyword evidence="3" id="KW-1185">Reference proteome</keyword>
<comment type="caution">
    <text evidence="2">The sequence shown here is derived from an EMBL/GenBank/DDBJ whole genome shotgun (WGS) entry which is preliminary data.</text>
</comment>
<dbReference type="PANTHER" id="PTHR39203:SF1">
    <property type="entry name" value="CYTOPLASMIC PROTEIN"/>
    <property type="match status" value="1"/>
</dbReference>
<feature type="domain" description="ASCH" evidence="1">
    <location>
        <begin position="44"/>
        <end position="167"/>
    </location>
</feature>
<dbReference type="PANTHER" id="PTHR39203">
    <property type="entry name" value="CYTOPLASMIC PROTEIN-RELATED"/>
    <property type="match status" value="1"/>
</dbReference>
<dbReference type="SMART" id="SM01022">
    <property type="entry name" value="ASCH"/>
    <property type="match status" value="1"/>
</dbReference>
<dbReference type="InterPro" id="IPR009326">
    <property type="entry name" value="DUF984"/>
</dbReference>
<dbReference type="CDD" id="cd06553">
    <property type="entry name" value="ASCH_Ef3133_like"/>
    <property type="match status" value="1"/>
</dbReference>
<accession>A0A3N1HMX2</accession>
<organism evidence="2 3">
    <name type="scientific">Pseudokineococcus lusitanus</name>
    <dbReference type="NCBI Taxonomy" id="763993"/>
    <lineage>
        <taxon>Bacteria</taxon>
        <taxon>Bacillati</taxon>
        <taxon>Actinomycetota</taxon>
        <taxon>Actinomycetes</taxon>
        <taxon>Kineosporiales</taxon>
        <taxon>Kineosporiaceae</taxon>
        <taxon>Pseudokineococcus</taxon>
    </lineage>
</organism>
<evidence type="ECO:0000259" key="1">
    <source>
        <dbReference type="SMART" id="SM01022"/>
    </source>
</evidence>
<dbReference type="OrthoDB" id="9807542at2"/>
<dbReference type="Proteomes" id="UP000276232">
    <property type="component" value="Unassembled WGS sequence"/>
</dbReference>
<name>A0A3N1HMX2_9ACTN</name>
<dbReference type="InterPro" id="IPR015947">
    <property type="entry name" value="PUA-like_sf"/>
</dbReference>
<dbReference type="InParanoid" id="A0A3N1HMX2"/>
<gene>
    <name evidence="2" type="ORF">EDC03_1402</name>
</gene>
<dbReference type="RefSeq" id="WP_123379494.1">
    <property type="nucleotide sequence ID" value="NZ_RJKN01000003.1"/>
</dbReference>
<protein>
    <submittedName>
        <fullName evidence="2">Uncharacterized protein YhfF</fullName>
    </submittedName>
</protein>
<dbReference type="SUPFAM" id="SSF88697">
    <property type="entry name" value="PUA domain-like"/>
    <property type="match status" value="1"/>
</dbReference>
<dbReference type="AlphaFoldDB" id="A0A3N1HMX2"/>
<dbReference type="Gene3D" id="3.10.400.10">
    <property type="entry name" value="Sulfate adenylyltransferase"/>
    <property type="match status" value="1"/>
</dbReference>
<sequence>MQTDGSRDSEIVRFWELARGRAGLGRLSVVTGAGAATVVPPPAWSFGDKPEQADELLELVLTGVKTATASAHWEYEAEGEELPRPGDLSIVLDGAGHPRALVRTTSVEVVPFREVTAEHAYAEGEGDRSLEHWRAVHEGFFGAGLALVGEQFRADMPVVCEGLQLVHPRPREVRERQPVPVDA</sequence>
<reference evidence="2 3" key="1">
    <citation type="journal article" date="2015" name="Stand. Genomic Sci.">
        <title>Genomic Encyclopedia of Bacterial and Archaeal Type Strains, Phase III: the genomes of soil and plant-associated and newly described type strains.</title>
        <authorList>
            <person name="Whitman W.B."/>
            <person name="Woyke T."/>
            <person name="Klenk H.P."/>
            <person name="Zhou Y."/>
            <person name="Lilburn T.G."/>
            <person name="Beck B.J."/>
            <person name="De Vos P."/>
            <person name="Vandamme P."/>
            <person name="Eisen J.A."/>
            <person name="Garrity G."/>
            <person name="Hugenholtz P."/>
            <person name="Kyrpides N.C."/>
        </authorList>
    </citation>
    <scope>NUCLEOTIDE SEQUENCE [LARGE SCALE GENOMIC DNA]</scope>
    <source>
        <strain evidence="2 3">CECT 7306</strain>
    </source>
</reference>
<evidence type="ECO:0000313" key="3">
    <source>
        <dbReference type="Proteomes" id="UP000276232"/>
    </source>
</evidence>
<dbReference type="Pfam" id="PF04266">
    <property type="entry name" value="ASCH"/>
    <property type="match status" value="1"/>
</dbReference>
<dbReference type="InterPro" id="IPR007374">
    <property type="entry name" value="ASCH_domain"/>
</dbReference>